<accession>A0A0F7KEV9</accession>
<sequence length="146" mass="16261">MEEIYLVHAEAVAAKTALNANDIDNVDAIIFVSAKSQDEAQTLANSALMEHGYQLIRVFAVSVPTLSAVLKSDTRLIVQYHAAVELGCSLEIMAHPRDERHPDHPFESRTLISPIFYETKKQQIGDFSNVDRIVSSNKLLITKEKP</sequence>
<evidence type="ECO:0000313" key="1">
    <source>
        <dbReference type="EMBL" id="AKH37344.1"/>
    </source>
</evidence>
<evidence type="ECO:0000313" key="3">
    <source>
        <dbReference type="Proteomes" id="UP000034156"/>
    </source>
</evidence>
<gene>
    <name evidence="1" type="ORF">AAW31_05235</name>
    <name evidence="2" type="ORF">BCL69_10909</name>
</gene>
<dbReference type="Proteomes" id="UP000324176">
    <property type="component" value="Unassembled WGS sequence"/>
</dbReference>
<evidence type="ECO:0000313" key="4">
    <source>
        <dbReference type="Proteomes" id="UP000324176"/>
    </source>
</evidence>
<dbReference type="KEGG" id="nco:AAW31_05235"/>
<evidence type="ECO:0000313" key="2">
    <source>
        <dbReference type="EMBL" id="TYP74179.1"/>
    </source>
</evidence>
<keyword evidence="3" id="KW-1185">Reference proteome</keyword>
<reference evidence="2 4" key="3">
    <citation type="submission" date="2019-07" db="EMBL/GenBank/DDBJ databases">
        <title>Active sludge and wastewater microbial communities from Klosterneuburg, Austria.</title>
        <authorList>
            <person name="Wagner M."/>
        </authorList>
    </citation>
    <scope>NUCLEOTIDE SEQUENCE [LARGE SCALE GENOMIC DNA]</scope>
    <source>
        <strain evidence="2 4">Nm2</strain>
    </source>
</reference>
<dbReference type="EMBL" id="VNHT01000090">
    <property type="protein sequence ID" value="TYP74179.1"/>
    <property type="molecule type" value="Genomic_DNA"/>
</dbReference>
<dbReference type="PATRIC" id="fig|44574.3.peg.1261"/>
<dbReference type="RefSeq" id="WP_046849428.1">
    <property type="nucleotide sequence ID" value="NZ_CP011451.1"/>
</dbReference>
<reference evidence="3" key="1">
    <citation type="submission" date="2015-05" db="EMBL/GenBank/DDBJ databases">
        <title>Draft genome of Nitrosomonas communis strain Nm2.</title>
        <authorList>
            <person name="Kozlowski J.A."/>
            <person name="Kits K.D."/>
            <person name="Stein L.Y."/>
        </authorList>
    </citation>
    <scope>NUCLEOTIDE SEQUENCE [LARGE SCALE GENOMIC DNA]</scope>
    <source>
        <strain evidence="3">Nm2</strain>
    </source>
</reference>
<reference evidence="1 3" key="2">
    <citation type="journal article" date="2016" name="Genome Announc.">
        <title>Genome Sequence of Nitrosomonas communis Strain Nm2, a Mesophilic Ammonia-Oxidizing Bacterium Isolated from Mediterranean Soil.</title>
        <authorList>
            <person name="Kozlowski J.A."/>
            <person name="Kits K.D."/>
            <person name="Stein L.Y."/>
        </authorList>
    </citation>
    <scope>NUCLEOTIDE SEQUENCE [LARGE SCALE GENOMIC DNA]</scope>
    <source>
        <strain evidence="1 3">Nm2</strain>
    </source>
</reference>
<proteinExistence type="predicted"/>
<protein>
    <submittedName>
        <fullName evidence="1">Uncharacterized protein</fullName>
    </submittedName>
</protein>
<organism evidence="1 3">
    <name type="scientific">Nitrosomonas communis</name>
    <dbReference type="NCBI Taxonomy" id="44574"/>
    <lineage>
        <taxon>Bacteria</taxon>
        <taxon>Pseudomonadati</taxon>
        <taxon>Pseudomonadota</taxon>
        <taxon>Betaproteobacteria</taxon>
        <taxon>Nitrosomonadales</taxon>
        <taxon>Nitrosomonadaceae</taxon>
        <taxon>Nitrosomonas</taxon>
    </lineage>
</organism>
<name>A0A0F7KEV9_9PROT</name>
<dbReference type="Proteomes" id="UP000034156">
    <property type="component" value="Chromosome"/>
</dbReference>
<dbReference type="AlphaFoldDB" id="A0A0F7KEV9"/>
<dbReference type="EMBL" id="CP011451">
    <property type="protein sequence ID" value="AKH37344.1"/>
    <property type="molecule type" value="Genomic_DNA"/>
</dbReference>